<comment type="caution">
    <text evidence="3">The sequence shown here is derived from an EMBL/GenBank/DDBJ whole genome shotgun (WGS) entry which is preliminary data.</text>
</comment>
<dbReference type="CDD" id="cd01908">
    <property type="entry name" value="YafJ"/>
    <property type="match status" value="1"/>
</dbReference>
<protein>
    <submittedName>
        <fullName evidence="3">Putative glutamine amidotransferase</fullName>
    </submittedName>
</protein>
<dbReference type="Proteomes" id="UP000540506">
    <property type="component" value="Unassembled WGS sequence"/>
</dbReference>
<dbReference type="Pfam" id="PF13230">
    <property type="entry name" value="GATase_4"/>
    <property type="match status" value="1"/>
</dbReference>
<keyword evidence="4" id="KW-1185">Reference proteome</keyword>
<accession>A0A7W7VXT9</accession>
<dbReference type="GO" id="GO:0016740">
    <property type="term" value="F:transferase activity"/>
    <property type="evidence" value="ECO:0007669"/>
    <property type="project" value="UniProtKB-KW"/>
</dbReference>
<evidence type="ECO:0000259" key="2">
    <source>
        <dbReference type="PROSITE" id="PS51278"/>
    </source>
</evidence>
<dbReference type="InterPro" id="IPR026869">
    <property type="entry name" value="EgtC-like"/>
</dbReference>
<evidence type="ECO:0000313" key="4">
    <source>
        <dbReference type="Proteomes" id="UP000540506"/>
    </source>
</evidence>
<proteinExistence type="predicted"/>
<sequence length="258" mass="27753">MCRLLGVVTHAPTRLADTLTDLIEPFTGLSREHCDGWGVAAWQPDGELAVSKDVLPAHASPAFAATLAGSVTDAALLHLRMASPGLPTEPRNTHPFSAGALAFAHNGYFAPVEAIDELIDPDLLAGADGDTDSERYFLRVLTRLHDEDPVDALALAAADIRERAQFASLNCLLLTQDALYAYSEENPDSEVSRRRGPDFFRLRYQARAGRVVVASSGIGAQDGDGWSLLPYRQVLEIRRSDLRVSTHLVRGALVGAGG</sequence>
<dbReference type="Gene3D" id="3.60.20.10">
    <property type="entry name" value="Glutamine Phosphoribosylpyrophosphate, subunit 1, domain 1"/>
    <property type="match status" value="1"/>
</dbReference>
<feature type="domain" description="Glutamine amidotransferase type-2" evidence="2">
    <location>
        <begin position="2"/>
        <end position="258"/>
    </location>
</feature>
<dbReference type="InterPro" id="IPR029055">
    <property type="entry name" value="Ntn_hydrolases_N"/>
</dbReference>
<dbReference type="PANTHER" id="PTHR42824">
    <property type="entry name" value="GLUTAMINE AMIDOTRANSFERASE"/>
    <property type="match status" value="1"/>
</dbReference>
<dbReference type="SUPFAM" id="SSF56235">
    <property type="entry name" value="N-terminal nucleophile aminohydrolases (Ntn hydrolases)"/>
    <property type="match status" value="1"/>
</dbReference>
<dbReference type="InterPro" id="IPR017932">
    <property type="entry name" value="GATase_2_dom"/>
</dbReference>
<dbReference type="AlphaFoldDB" id="A0A7W7VXT9"/>
<gene>
    <name evidence="3" type="ORF">FHR34_005316</name>
</gene>
<dbReference type="PANTHER" id="PTHR42824:SF1">
    <property type="entry name" value="GLUTAMINE AMIDOTRANSFERASE YAFJ-RELATED"/>
    <property type="match status" value="1"/>
</dbReference>
<dbReference type="PROSITE" id="PS51278">
    <property type="entry name" value="GATASE_TYPE_2"/>
    <property type="match status" value="1"/>
</dbReference>
<dbReference type="RefSeq" id="WP_184939411.1">
    <property type="nucleotide sequence ID" value="NZ_JACHJV010000001.1"/>
</dbReference>
<name>A0A7W7VXT9_KITKI</name>
<keyword evidence="3" id="KW-0808">Transferase</keyword>
<evidence type="ECO:0000256" key="1">
    <source>
        <dbReference type="ARBA" id="ARBA00022962"/>
    </source>
</evidence>
<reference evidence="3 4" key="1">
    <citation type="submission" date="2020-08" db="EMBL/GenBank/DDBJ databases">
        <title>Sequencing the genomes of 1000 actinobacteria strains.</title>
        <authorList>
            <person name="Klenk H.-P."/>
        </authorList>
    </citation>
    <scope>NUCLEOTIDE SEQUENCE [LARGE SCALE GENOMIC DNA]</scope>
    <source>
        <strain evidence="3 4">DSM 41654</strain>
    </source>
</reference>
<organism evidence="3 4">
    <name type="scientific">Kitasatospora kifunensis</name>
    <name type="common">Streptomyces kifunensis</name>
    <dbReference type="NCBI Taxonomy" id="58351"/>
    <lineage>
        <taxon>Bacteria</taxon>
        <taxon>Bacillati</taxon>
        <taxon>Actinomycetota</taxon>
        <taxon>Actinomycetes</taxon>
        <taxon>Kitasatosporales</taxon>
        <taxon>Streptomycetaceae</taxon>
        <taxon>Kitasatospora</taxon>
    </lineage>
</organism>
<evidence type="ECO:0000313" key="3">
    <source>
        <dbReference type="EMBL" id="MBB4926323.1"/>
    </source>
</evidence>
<dbReference type="EMBL" id="JACHJV010000001">
    <property type="protein sequence ID" value="MBB4926323.1"/>
    <property type="molecule type" value="Genomic_DNA"/>
</dbReference>
<keyword evidence="1 3" id="KW-0315">Glutamine amidotransferase</keyword>